<sequence length="281" mass="31628">LEPLTMWKMVHDRNAIEMMTAALRFREAIPSLASKRILRAIEPAATFQGLINRQPIQSFQINFGTPNVQTPGQVLNGMVFQKTSLVKVGEQVVNQLASQVQFQPTEIVFNSWIYNSWEKEREDIRAILKDAISIAADAVAIANIRLEYVDRFIFDGENSAFTARGLLREDSDLVSPHIFSAPDLFHSHTGRFDDVTEISRTLYQVNIDAQDVNNHQVLGSRRSIATTTAVEVQYNQGLEIESKDAIDSYIASLDDLHSQVIDLFKKIIDVNFAKANGLPHE</sequence>
<evidence type="ECO:0008006" key="3">
    <source>
        <dbReference type="Google" id="ProtNLM"/>
    </source>
</evidence>
<reference evidence="1 2" key="1">
    <citation type="submission" date="2024-02" db="EMBL/GenBank/DDBJ databases">
        <title>Discinaceae phylogenomics.</title>
        <authorList>
            <person name="Dirks A.C."/>
            <person name="James T.Y."/>
        </authorList>
    </citation>
    <scope>NUCLEOTIDE SEQUENCE [LARGE SCALE GENOMIC DNA]</scope>
    <source>
        <strain evidence="1 2">ACD0624</strain>
    </source>
</reference>
<evidence type="ECO:0000313" key="1">
    <source>
        <dbReference type="EMBL" id="KAL0630282.1"/>
    </source>
</evidence>
<keyword evidence="2" id="KW-1185">Reference proteome</keyword>
<name>A0ABR3G3I4_9PEZI</name>
<proteinExistence type="predicted"/>
<dbReference type="NCBIfam" id="TIGR04255">
    <property type="entry name" value="sporadTIGR04255"/>
    <property type="match status" value="1"/>
</dbReference>
<feature type="non-terminal residue" evidence="1">
    <location>
        <position position="1"/>
    </location>
</feature>
<comment type="caution">
    <text evidence="1">The sequence shown here is derived from an EMBL/GenBank/DDBJ whole genome shotgun (WGS) entry which is preliminary data.</text>
</comment>
<dbReference type="EMBL" id="JBBBZM010000863">
    <property type="protein sequence ID" value="KAL0630282.1"/>
    <property type="molecule type" value="Genomic_DNA"/>
</dbReference>
<dbReference type="InterPro" id="IPR026349">
    <property type="entry name" value="CHP04255"/>
</dbReference>
<dbReference type="Proteomes" id="UP001447188">
    <property type="component" value="Unassembled WGS sequence"/>
</dbReference>
<gene>
    <name evidence="1" type="ORF">Q9L58_010871</name>
</gene>
<organism evidence="1 2">
    <name type="scientific">Discina gigas</name>
    <dbReference type="NCBI Taxonomy" id="1032678"/>
    <lineage>
        <taxon>Eukaryota</taxon>
        <taxon>Fungi</taxon>
        <taxon>Dikarya</taxon>
        <taxon>Ascomycota</taxon>
        <taxon>Pezizomycotina</taxon>
        <taxon>Pezizomycetes</taxon>
        <taxon>Pezizales</taxon>
        <taxon>Discinaceae</taxon>
        <taxon>Discina</taxon>
    </lineage>
</organism>
<protein>
    <recommendedName>
        <fullName evidence="3">TIGR04255 family protein</fullName>
    </recommendedName>
</protein>
<accession>A0ABR3G3I4</accession>
<evidence type="ECO:0000313" key="2">
    <source>
        <dbReference type="Proteomes" id="UP001447188"/>
    </source>
</evidence>